<accession>A0A8S5N804</accession>
<protein>
    <submittedName>
        <fullName evidence="2">Uncharacterized protein</fullName>
    </submittedName>
</protein>
<dbReference type="EMBL" id="BK015084">
    <property type="protein sequence ID" value="DAD90384.1"/>
    <property type="molecule type" value="Genomic_DNA"/>
</dbReference>
<sequence>MQNKTTRKKPLQKKKNKTYNTRNTNKKIQHNTTHIYNRAAVEGLTVNVDINSQYFPKAYHGVPMSTHFVLVYEKRSWRFVRAERSRCGEFRKYEVEELPELMREELLKGFESFDC</sequence>
<evidence type="ECO:0000256" key="1">
    <source>
        <dbReference type="SAM" id="MobiDB-lite"/>
    </source>
</evidence>
<organism evidence="2">
    <name type="scientific">Podoviridae sp. ctcKt3</name>
    <dbReference type="NCBI Taxonomy" id="2826566"/>
    <lineage>
        <taxon>Viruses</taxon>
        <taxon>Duplodnaviria</taxon>
        <taxon>Heunggongvirae</taxon>
        <taxon>Uroviricota</taxon>
        <taxon>Caudoviricetes</taxon>
    </lineage>
</organism>
<evidence type="ECO:0000313" key="2">
    <source>
        <dbReference type="EMBL" id="DAD90384.1"/>
    </source>
</evidence>
<reference evidence="2" key="1">
    <citation type="journal article" date="2021" name="Proc. Natl. Acad. Sci. U.S.A.">
        <title>A Catalog of Tens of Thousands of Viruses from Human Metagenomes Reveals Hidden Associations with Chronic Diseases.</title>
        <authorList>
            <person name="Tisza M.J."/>
            <person name="Buck C.B."/>
        </authorList>
    </citation>
    <scope>NUCLEOTIDE SEQUENCE</scope>
    <source>
        <strain evidence="2">CtcKt3</strain>
    </source>
</reference>
<proteinExistence type="predicted"/>
<name>A0A8S5N804_9CAUD</name>
<feature type="compositionally biased region" description="Basic residues" evidence="1">
    <location>
        <begin position="1"/>
        <end position="17"/>
    </location>
</feature>
<feature type="region of interest" description="Disordered" evidence="1">
    <location>
        <begin position="1"/>
        <end position="27"/>
    </location>
</feature>